<evidence type="ECO:0000256" key="1">
    <source>
        <dbReference type="SAM" id="Phobius"/>
    </source>
</evidence>
<protein>
    <submittedName>
        <fullName evidence="2">Uncharacterized protein</fullName>
    </submittedName>
</protein>
<evidence type="ECO:0000313" key="3">
    <source>
        <dbReference type="Proteomes" id="UP001525379"/>
    </source>
</evidence>
<keyword evidence="3" id="KW-1185">Reference proteome</keyword>
<gene>
    <name evidence="2" type="ORF">M3D15_07760</name>
</gene>
<keyword evidence="1" id="KW-0812">Transmembrane</keyword>
<name>A0ABT2HY43_9MICO</name>
<feature type="transmembrane region" description="Helical" evidence="1">
    <location>
        <begin position="65"/>
        <end position="85"/>
    </location>
</feature>
<dbReference type="RefSeq" id="WP_260104456.1">
    <property type="nucleotide sequence ID" value="NZ_JALXSQ010000030.1"/>
</dbReference>
<comment type="caution">
    <text evidence="2">The sequence shown here is derived from an EMBL/GenBank/DDBJ whole genome shotgun (WGS) entry which is preliminary data.</text>
</comment>
<keyword evidence="1" id="KW-1133">Transmembrane helix</keyword>
<dbReference type="EMBL" id="JALXSQ010000030">
    <property type="protein sequence ID" value="MCT2043224.1"/>
    <property type="molecule type" value="Genomic_DNA"/>
</dbReference>
<dbReference type="Proteomes" id="UP001525379">
    <property type="component" value="Unassembled WGS sequence"/>
</dbReference>
<proteinExistence type="predicted"/>
<feature type="transmembrane region" description="Helical" evidence="1">
    <location>
        <begin position="27"/>
        <end position="53"/>
    </location>
</feature>
<organism evidence="2 3">
    <name type="scientific">Pseudoclavibacter albus</name>
    <dbReference type="NCBI Taxonomy" id="272241"/>
    <lineage>
        <taxon>Bacteria</taxon>
        <taxon>Bacillati</taxon>
        <taxon>Actinomycetota</taxon>
        <taxon>Actinomycetes</taxon>
        <taxon>Micrococcales</taxon>
        <taxon>Microbacteriaceae</taxon>
        <taxon>Pseudoclavibacter</taxon>
    </lineage>
</organism>
<keyword evidence="1" id="KW-0472">Membrane</keyword>
<sequence length="138" mass="14868">MELLFAALAGIVLGGLAYLLVRPRTLVGVSLFPALGGIISLLLWEGLTWLAVVPGFDWLRYDRAWIWWIVLGITATTLVALALPIGPRREQEDADLLDRLRRMGRTSTAQRGDEVAASKLAAAEAEADAAAEISAATK</sequence>
<accession>A0ABT2HY43</accession>
<evidence type="ECO:0000313" key="2">
    <source>
        <dbReference type="EMBL" id="MCT2043224.1"/>
    </source>
</evidence>
<reference evidence="2 3" key="1">
    <citation type="submission" date="2022-04" db="EMBL/GenBank/DDBJ databases">
        <title>Human microbiome associated bacterial genomes.</title>
        <authorList>
            <person name="Sandstrom S."/>
            <person name="Salamzade R."/>
            <person name="Kalan L.R."/>
        </authorList>
    </citation>
    <scope>NUCLEOTIDE SEQUENCE [LARGE SCALE GENOMIC DNA]</scope>
    <source>
        <strain evidence="3">p3-SID1799</strain>
    </source>
</reference>